<evidence type="ECO:0000256" key="1">
    <source>
        <dbReference type="ARBA" id="ARBA00022679"/>
    </source>
</evidence>
<dbReference type="OMA" id="NDAHIRA"/>
<keyword evidence="3" id="KW-1185">Reference proteome</keyword>
<proteinExistence type="predicted"/>
<dbReference type="Proteomes" id="UP000036987">
    <property type="component" value="Unassembled WGS sequence"/>
</dbReference>
<dbReference type="Pfam" id="PF02458">
    <property type="entry name" value="Transferase"/>
    <property type="match status" value="1"/>
</dbReference>
<sequence>MLSPLPPTYFGNCIGPPVSTVSILSGDLLARNLGQTASLLHDIVRSVKDDNIRQGIDRYLSKPVFFLISGYAKDNGIVMTSSPRFEVYECEFGLGKPAGVLVGGANMFDGKVTSFPGREGHGSMDMVICLSSETMVKLEGDLEFLKFIEVI</sequence>
<dbReference type="Gene3D" id="3.30.559.10">
    <property type="entry name" value="Chloramphenicol acetyltransferase-like domain"/>
    <property type="match status" value="1"/>
</dbReference>
<protein>
    <submittedName>
        <fullName evidence="2">Uncharacterized protein</fullName>
    </submittedName>
</protein>
<dbReference type="InterPro" id="IPR051283">
    <property type="entry name" value="Sec_Metabolite_Acyltrans"/>
</dbReference>
<comment type="caution">
    <text evidence="2">The sequence shown here is derived from an EMBL/GenBank/DDBJ whole genome shotgun (WGS) entry which is preliminary data.</text>
</comment>
<dbReference type="STRING" id="29655.A0A0K9Q3R0"/>
<reference evidence="3" key="1">
    <citation type="journal article" date="2016" name="Nature">
        <title>The genome of the seagrass Zostera marina reveals angiosperm adaptation to the sea.</title>
        <authorList>
            <person name="Olsen J.L."/>
            <person name="Rouze P."/>
            <person name="Verhelst B."/>
            <person name="Lin Y.-C."/>
            <person name="Bayer T."/>
            <person name="Collen J."/>
            <person name="Dattolo E."/>
            <person name="De Paoli E."/>
            <person name="Dittami S."/>
            <person name="Maumus F."/>
            <person name="Michel G."/>
            <person name="Kersting A."/>
            <person name="Lauritano C."/>
            <person name="Lohaus R."/>
            <person name="Toepel M."/>
            <person name="Tonon T."/>
            <person name="Vanneste K."/>
            <person name="Amirebrahimi M."/>
            <person name="Brakel J."/>
            <person name="Bostroem C."/>
            <person name="Chovatia M."/>
            <person name="Grimwood J."/>
            <person name="Jenkins J.W."/>
            <person name="Jueterbock A."/>
            <person name="Mraz A."/>
            <person name="Stam W.T."/>
            <person name="Tice H."/>
            <person name="Bornberg-Bauer E."/>
            <person name="Green P.J."/>
            <person name="Pearson G.A."/>
            <person name="Procaccini G."/>
            <person name="Duarte C.M."/>
            <person name="Schmutz J."/>
            <person name="Reusch T.B.H."/>
            <person name="Van de Peer Y."/>
        </authorList>
    </citation>
    <scope>NUCLEOTIDE SEQUENCE [LARGE SCALE GENOMIC DNA]</scope>
    <source>
        <strain evidence="3">cv. Finnish</strain>
    </source>
</reference>
<gene>
    <name evidence="2" type="ORF">ZOSMA_109G00130</name>
</gene>
<dbReference type="EMBL" id="LFYR01000112">
    <property type="protein sequence ID" value="KMZ75923.1"/>
    <property type="molecule type" value="Genomic_DNA"/>
</dbReference>
<dbReference type="AlphaFoldDB" id="A0A0K9Q3R0"/>
<dbReference type="PANTHER" id="PTHR31896:SF12">
    <property type="entry name" value="HXXXD-TYPE ACYL-TRANSFERASE FAMILY PROTEIN"/>
    <property type="match status" value="1"/>
</dbReference>
<organism evidence="2 3">
    <name type="scientific">Zostera marina</name>
    <name type="common">Eelgrass</name>
    <dbReference type="NCBI Taxonomy" id="29655"/>
    <lineage>
        <taxon>Eukaryota</taxon>
        <taxon>Viridiplantae</taxon>
        <taxon>Streptophyta</taxon>
        <taxon>Embryophyta</taxon>
        <taxon>Tracheophyta</taxon>
        <taxon>Spermatophyta</taxon>
        <taxon>Magnoliopsida</taxon>
        <taxon>Liliopsida</taxon>
        <taxon>Zosteraceae</taxon>
        <taxon>Zostera</taxon>
    </lineage>
</organism>
<accession>A0A0K9Q3R0</accession>
<dbReference type="OrthoDB" id="444127at2759"/>
<name>A0A0K9Q3R0_ZOSMR</name>
<dbReference type="GO" id="GO:0016740">
    <property type="term" value="F:transferase activity"/>
    <property type="evidence" value="ECO:0007669"/>
    <property type="project" value="UniProtKB-KW"/>
</dbReference>
<dbReference type="InterPro" id="IPR023213">
    <property type="entry name" value="CAT-like_dom_sf"/>
</dbReference>
<evidence type="ECO:0000313" key="2">
    <source>
        <dbReference type="EMBL" id="KMZ75923.1"/>
    </source>
</evidence>
<evidence type="ECO:0000313" key="3">
    <source>
        <dbReference type="Proteomes" id="UP000036987"/>
    </source>
</evidence>
<keyword evidence="1" id="KW-0808">Transferase</keyword>
<dbReference type="PANTHER" id="PTHR31896">
    <property type="entry name" value="FAMILY REGULATORY PROTEIN, PUTATIVE (AFU_ORTHOLOGUE AFUA_3G14730)-RELATED"/>
    <property type="match status" value="1"/>
</dbReference>